<evidence type="ECO:0000313" key="3">
    <source>
        <dbReference type="Proteomes" id="UP001320119"/>
    </source>
</evidence>
<name>A0AAN1WJJ8_9GAMM</name>
<protein>
    <recommendedName>
        <fullName evidence="4">Methylamine utilization protein</fullName>
    </recommendedName>
</protein>
<keyword evidence="1" id="KW-0732">Signal</keyword>
<dbReference type="Gene3D" id="2.60.40.420">
    <property type="entry name" value="Cupredoxins - blue copper proteins"/>
    <property type="match status" value="1"/>
</dbReference>
<evidence type="ECO:0000256" key="1">
    <source>
        <dbReference type="SAM" id="SignalP"/>
    </source>
</evidence>
<dbReference type="InterPro" id="IPR034242">
    <property type="entry name" value="MauL"/>
</dbReference>
<keyword evidence="3" id="KW-1185">Reference proteome</keyword>
<dbReference type="CDD" id="cd04221">
    <property type="entry name" value="MauL"/>
    <property type="match status" value="1"/>
</dbReference>
<evidence type="ECO:0000313" key="2">
    <source>
        <dbReference type="EMBL" id="BCD98735.1"/>
    </source>
</evidence>
<sequence length="212" mass="23040">MRIYVVLALAVLQWSTLLQAQAATLHVVDQHGQPLEGAIVEFAPAALAAGRSSVAVMDQIDKRFKPEQLIVQRGDQVSFPNSDEIRHHVYSFSPTKTFELKLYKGKHGAPLTMDTAGVVVLGCNIHDAMVGYIYVADKTAMATDENGRLVFSPQADQPITVWHPNQALDLHSKTPVTGVSGDKPWQVTIATTLPPAPDTFSERFQGNAAISP</sequence>
<dbReference type="InterPro" id="IPR008972">
    <property type="entry name" value="Cupredoxin"/>
</dbReference>
<dbReference type="SUPFAM" id="SSF49503">
    <property type="entry name" value="Cupredoxins"/>
    <property type="match status" value="1"/>
</dbReference>
<dbReference type="AlphaFoldDB" id="A0AAN1WJJ8"/>
<dbReference type="Proteomes" id="UP001320119">
    <property type="component" value="Chromosome"/>
</dbReference>
<dbReference type="EMBL" id="AP023086">
    <property type="protein sequence ID" value="BCD98735.1"/>
    <property type="molecule type" value="Genomic_DNA"/>
</dbReference>
<dbReference type="KEGG" id="marq:MARGE09_P2936"/>
<reference evidence="2 3" key="1">
    <citation type="journal article" date="2022" name="IScience">
        <title>An ultrasensitive nanofiber-based assay for enzymatic hydrolysis and deep-sea microbial degradation of cellulose.</title>
        <authorList>
            <person name="Tsudome M."/>
            <person name="Tachioka M."/>
            <person name="Miyazaki M."/>
            <person name="Uchimura K."/>
            <person name="Tsuda M."/>
            <person name="Takaki Y."/>
            <person name="Deguchi S."/>
        </authorList>
    </citation>
    <scope>NUCLEOTIDE SEQUENCE [LARGE SCALE GENOMIC DNA]</scope>
    <source>
        <strain evidence="2 3">GE09</strain>
    </source>
</reference>
<organism evidence="2 3">
    <name type="scientific">Marinagarivorans cellulosilyticus</name>
    <dbReference type="NCBI Taxonomy" id="2721545"/>
    <lineage>
        <taxon>Bacteria</taxon>
        <taxon>Pseudomonadati</taxon>
        <taxon>Pseudomonadota</taxon>
        <taxon>Gammaproteobacteria</taxon>
        <taxon>Cellvibrionales</taxon>
        <taxon>Cellvibrionaceae</taxon>
        <taxon>Marinagarivorans</taxon>
    </lineage>
</organism>
<dbReference type="RefSeq" id="WP_236983273.1">
    <property type="nucleotide sequence ID" value="NZ_AP023086.1"/>
</dbReference>
<feature type="chain" id="PRO_5043039392" description="Methylamine utilization protein" evidence="1">
    <location>
        <begin position="23"/>
        <end position="212"/>
    </location>
</feature>
<accession>A0AAN1WJJ8</accession>
<proteinExistence type="predicted"/>
<evidence type="ECO:0008006" key="4">
    <source>
        <dbReference type="Google" id="ProtNLM"/>
    </source>
</evidence>
<gene>
    <name evidence="2" type="ORF">MARGE09_P2936</name>
</gene>
<feature type="signal peptide" evidence="1">
    <location>
        <begin position="1"/>
        <end position="22"/>
    </location>
</feature>